<evidence type="ECO:0000256" key="5">
    <source>
        <dbReference type="ARBA" id="ARBA00023136"/>
    </source>
</evidence>
<keyword evidence="8" id="KW-1185">Reference proteome</keyword>
<feature type="transmembrane region" description="Helical" evidence="6">
    <location>
        <begin position="86"/>
        <end position="105"/>
    </location>
</feature>
<gene>
    <name evidence="7" type="ORF">HNR53_004035</name>
</gene>
<feature type="transmembrane region" description="Helical" evidence="6">
    <location>
        <begin position="169"/>
        <end position="192"/>
    </location>
</feature>
<keyword evidence="2" id="KW-1003">Cell membrane</keyword>
<comment type="caution">
    <text evidence="7">The sequence shown here is derived from an EMBL/GenBank/DDBJ whole genome shotgun (WGS) entry which is preliminary data.</text>
</comment>
<keyword evidence="5 6" id="KW-0472">Membrane</keyword>
<keyword evidence="4 6" id="KW-1133">Transmembrane helix</keyword>
<feature type="transmembrane region" description="Helical" evidence="6">
    <location>
        <begin position="126"/>
        <end position="149"/>
    </location>
</feature>
<name>A0A7X0LX90_9BACI</name>
<evidence type="ECO:0000256" key="1">
    <source>
        <dbReference type="ARBA" id="ARBA00004651"/>
    </source>
</evidence>
<dbReference type="PANTHER" id="PTHR30213:SF0">
    <property type="entry name" value="UPF0761 MEMBRANE PROTEIN YIHY"/>
    <property type="match status" value="1"/>
</dbReference>
<dbReference type="AlphaFoldDB" id="A0A7X0LX90"/>
<feature type="transmembrane region" description="Helical" evidence="6">
    <location>
        <begin position="237"/>
        <end position="258"/>
    </location>
</feature>
<dbReference type="GO" id="GO:0005886">
    <property type="term" value="C:plasma membrane"/>
    <property type="evidence" value="ECO:0007669"/>
    <property type="project" value="UniProtKB-SubCell"/>
</dbReference>
<evidence type="ECO:0000256" key="4">
    <source>
        <dbReference type="ARBA" id="ARBA00022989"/>
    </source>
</evidence>
<dbReference type="EMBL" id="JACHGK010000020">
    <property type="protein sequence ID" value="MBB6447355.1"/>
    <property type="molecule type" value="Genomic_DNA"/>
</dbReference>
<evidence type="ECO:0000256" key="2">
    <source>
        <dbReference type="ARBA" id="ARBA00022475"/>
    </source>
</evidence>
<evidence type="ECO:0000313" key="7">
    <source>
        <dbReference type="EMBL" id="MBB6447355.1"/>
    </source>
</evidence>
<organism evidence="7 8">
    <name type="scientific">Bacillus benzoevorans</name>
    <dbReference type="NCBI Taxonomy" id="1456"/>
    <lineage>
        <taxon>Bacteria</taxon>
        <taxon>Bacillati</taxon>
        <taxon>Bacillota</taxon>
        <taxon>Bacilli</taxon>
        <taxon>Bacillales</taxon>
        <taxon>Bacillaceae</taxon>
        <taxon>Bacillus</taxon>
    </lineage>
</organism>
<proteinExistence type="predicted"/>
<sequence length="272" mass="30797">MKKMWSFFQYLWRRLEIDDYFGVAAQLSYYFILSLFPLLIFLVSLFPYLPLTQADVLGLVRDFVPQESMKLIETNLSELSQKNSTILSFGLIGTIWSASNGINAIMKTLNHAYEVKEERSFLRARLTAVLLTLAMIVVIAVALLLPVFGKHIGLYLFSKLALSSQFLSVWSALRWLVSPLIIFIIFIGLYWLAPSKRFTCRSAIPGALFATIGWILTSYAFSYYVDQFGNYSAAYGSIGAIIVLMVWFYLSGVIIIIGGEINAFYSLKNKNC</sequence>
<dbReference type="PANTHER" id="PTHR30213">
    <property type="entry name" value="INNER MEMBRANE PROTEIN YHJD"/>
    <property type="match status" value="1"/>
</dbReference>
<evidence type="ECO:0000256" key="3">
    <source>
        <dbReference type="ARBA" id="ARBA00022692"/>
    </source>
</evidence>
<keyword evidence="3 6" id="KW-0812">Transmembrane</keyword>
<protein>
    <submittedName>
        <fullName evidence="7">Membrane protein</fullName>
    </submittedName>
</protein>
<dbReference type="NCBIfam" id="TIGR00765">
    <property type="entry name" value="yihY_not_rbn"/>
    <property type="match status" value="1"/>
</dbReference>
<evidence type="ECO:0000256" key="6">
    <source>
        <dbReference type="SAM" id="Phobius"/>
    </source>
</evidence>
<feature type="transmembrane region" description="Helical" evidence="6">
    <location>
        <begin position="204"/>
        <end position="225"/>
    </location>
</feature>
<evidence type="ECO:0000313" key="8">
    <source>
        <dbReference type="Proteomes" id="UP000531594"/>
    </source>
</evidence>
<reference evidence="7 8" key="1">
    <citation type="submission" date="2020-08" db="EMBL/GenBank/DDBJ databases">
        <title>Genomic Encyclopedia of Type Strains, Phase IV (KMG-IV): sequencing the most valuable type-strain genomes for metagenomic binning, comparative biology and taxonomic classification.</title>
        <authorList>
            <person name="Goeker M."/>
        </authorList>
    </citation>
    <scope>NUCLEOTIDE SEQUENCE [LARGE SCALE GENOMIC DNA]</scope>
    <source>
        <strain evidence="7 8">DSM 5391</strain>
    </source>
</reference>
<feature type="transmembrane region" description="Helical" evidence="6">
    <location>
        <begin position="20"/>
        <end position="49"/>
    </location>
</feature>
<dbReference type="Proteomes" id="UP000531594">
    <property type="component" value="Unassembled WGS sequence"/>
</dbReference>
<comment type="subcellular location">
    <subcellularLocation>
        <location evidence="1">Cell membrane</location>
        <topology evidence="1">Multi-pass membrane protein</topology>
    </subcellularLocation>
</comment>
<dbReference type="InterPro" id="IPR017039">
    <property type="entry name" value="Virul_fac_BrkB"/>
</dbReference>
<accession>A0A7X0LX90</accession>
<dbReference type="PIRSF" id="PIRSF035875">
    <property type="entry name" value="RNase_BN"/>
    <property type="match status" value="1"/>
</dbReference>
<dbReference type="Pfam" id="PF03631">
    <property type="entry name" value="Virul_fac_BrkB"/>
    <property type="match status" value="1"/>
</dbReference>